<evidence type="ECO:0000256" key="5">
    <source>
        <dbReference type="HAMAP-Rule" id="MF_00198"/>
    </source>
</evidence>
<feature type="active site" description="Proton acceptor" evidence="5 6">
    <location>
        <position position="161"/>
    </location>
</feature>
<sequence>MKHLPTIALPLSDDAALHVVRAAPAIEHTSPLQHISVESTTSFGKLYTLDGDAMASQADEFIIHESLVHLAALSHPAPQRAIVLGGGDGGSTRELLKHPSISHVTIAELDPAVVDTIATQLPSLPAGAFDDARVRLLFGDAAATLTACHAAGERFDLILFDLTQSDHPACAHLHSDNFLRICAASLTGQGIVHVQLGSPFHQRQQVTTVFQRLKDVFATPTPALIDVPLYGGPWLLARARNTPAPDADLATLTERLAARRITGLRYYNPALHLACSALPNYVLDSLT</sequence>
<feature type="binding site" evidence="5">
    <location>
        <position position="88"/>
    </location>
    <ligand>
        <name>spermidine</name>
        <dbReference type="ChEBI" id="CHEBI:57834"/>
    </ligand>
</feature>
<evidence type="ECO:0000259" key="7">
    <source>
        <dbReference type="PROSITE" id="PS51006"/>
    </source>
</evidence>
<keyword evidence="9" id="KW-1185">Reference proteome</keyword>
<comment type="catalytic activity">
    <reaction evidence="5">
        <text>S-adenosyl 3-(methylsulfanyl)propylamine + putrescine = S-methyl-5'-thioadenosine + spermidine + H(+)</text>
        <dbReference type="Rhea" id="RHEA:12721"/>
        <dbReference type="ChEBI" id="CHEBI:15378"/>
        <dbReference type="ChEBI" id="CHEBI:17509"/>
        <dbReference type="ChEBI" id="CHEBI:57443"/>
        <dbReference type="ChEBI" id="CHEBI:57834"/>
        <dbReference type="ChEBI" id="CHEBI:326268"/>
        <dbReference type="EC" id="2.5.1.16"/>
    </reaction>
</comment>
<dbReference type="InterPro" id="IPR001045">
    <property type="entry name" value="Spermi_synthase"/>
</dbReference>
<dbReference type="PANTHER" id="PTHR43317">
    <property type="entry name" value="THERMOSPERMINE SYNTHASE ACAULIS5"/>
    <property type="match status" value="1"/>
</dbReference>
<feature type="domain" description="PABS" evidence="7">
    <location>
        <begin position="1"/>
        <end position="241"/>
    </location>
</feature>
<comment type="caution">
    <text evidence="5">Lacks conserved residue(s) required for the propagation of feature annotation.</text>
</comment>
<feature type="binding site" evidence="5">
    <location>
        <position position="33"/>
    </location>
    <ligand>
        <name>S-methyl-5'-thioadenosine</name>
        <dbReference type="ChEBI" id="CHEBI:17509"/>
    </ligand>
</feature>
<keyword evidence="2 5" id="KW-0808">Transferase</keyword>
<evidence type="ECO:0000313" key="9">
    <source>
        <dbReference type="Proteomes" id="UP001157167"/>
    </source>
</evidence>
<protein>
    <recommendedName>
        <fullName evidence="5">Polyamine aminopropyltransferase</fullName>
    </recommendedName>
    <alternativeName>
        <fullName evidence="5">Putrescine aminopropyltransferase</fullName>
        <shortName evidence="5">PAPT</shortName>
    </alternativeName>
    <alternativeName>
        <fullName evidence="5">Spermidine synthase</fullName>
        <shortName evidence="5">SPDS</shortName>
        <shortName evidence="5">SPDSY</shortName>
        <ecNumber evidence="5">2.5.1.16</ecNumber>
    </alternativeName>
</protein>
<evidence type="ECO:0000313" key="8">
    <source>
        <dbReference type="EMBL" id="GLT23285.1"/>
    </source>
</evidence>
<dbReference type="Pfam" id="PF01564">
    <property type="entry name" value="Spermine_synth"/>
    <property type="match status" value="1"/>
</dbReference>
<dbReference type="NCBIfam" id="NF037959">
    <property type="entry name" value="MFS_SpdSyn"/>
    <property type="match status" value="1"/>
</dbReference>
<comment type="subunit">
    <text evidence="5">Homodimer or homotetramer.</text>
</comment>
<evidence type="ECO:0000256" key="3">
    <source>
        <dbReference type="ARBA" id="ARBA00023066"/>
    </source>
</evidence>
<dbReference type="InterPro" id="IPR030374">
    <property type="entry name" value="PABS"/>
</dbReference>
<accession>A0ABQ6FFP4</accession>
<dbReference type="EC" id="2.5.1.16" evidence="5"/>
<dbReference type="HAMAP" id="MF_00198">
    <property type="entry name" value="Spermidine_synth"/>
    <property type="match status" value="1"/>
</dbReference>
<feature type="binding site" evidence="5">
    <location>
        <begin position="140"/>
        <end position="141"/>
    </location>
    <ligand>
        <name>S-methyl-5'-thioadenosine</name>
        <dbReference type="ChEBI" id="CHEBI:17509"/>
    </ligand>
</feature>
<dbReference type="PANTHER" id="PTHR43317:SF3">
    <property type="entry name" value="BLR2883 PROTEIN"/>
    <property type="match status" value="1"/>
</dbReference>
<dbReference type="PROSITE" id="PS51006">
    <property type="entry name" value="PABS_2"/>
    <property type="match status" value="1"/>
</dbReference>
<evidence type="ECO:0000256" key="6">
    <source>
        <dbReference type="PROSITE-ProRule" id="PRU00354"/>
    </source>
</evidence>
<dbReference type="CDD" id="cd02440">
    <property type="entry name" value="AdoMet_MTases"/>
    <property type="match status" value="1"/>
</dbReference>
<evidence type="ECO:0000256" key="4">
    <source>
        <dbReference type="ARBA" id="ARBA00023115"/>
    </source>
</evidence>
<feature type="binding site" evidence="5">
    <location>
        <position position="108"/>
    </location>
    <ligand>
        <name>S-methyl-5'-thioadenosine</name>
        <dbReference type="ChEBI" id="CHEBI:17509"/>
    </ligand>
</feature>
<feature type="binding site" evidence="5">
    <location>
        <position position="64"/>
    </location>
    <ligand>
        <name>spermidine</name>
        <dbReference type="ChEBI" id="CHEBI:57834"/>
    </ligand>
</feature>
<evidence type="ECO:0000256" key="1">
    <source>
        <dbReference type="ARBA" id="ARBA00007867"/>
    </source>
</evidence>
<reference evidence="9" key="1">
    <citation type="journal article" date="2019" name="Int. J. Syst. Evol. Microbiol.">
        <title>The Global Catalogue of Microorganisms (GCM) 10K type strain sequencing project: providing services to taxonomists for standard genome sequencing and annotation.</title>
        <authorList>
            <consortium name="The Broad Institute Genomics Platform"/>
            <consortium name="The Broad Institute Genome Sequencing Center for Infectious Disease"/>
            <person name="Wu L."/>
            <person name="Ma J."/>
        </authorList>
    </citation>
    <scope>NUCLEOTIDE SEQUENCE [LARGE SCALE GENOMIC DNA]</scope>
    <source>
        <strain evidence="9">NBRC 102407</strain>
    </source>
</reference>
<dbReference type="Proteomes" id="UP001157167">
    <property type="component" value="Unassembled WGS sequence"/>
</dbReference>
<comment type="similarity">
    <text evidence="1 5">Belongs to the spermidine/spermine synthase family.</text>
</comment>
<comment type="caution">
    <text evidence="8">The sequence shown here is derived from an EMBL/GenBank/DDBJ whole genome shotgun (WGS) entry which is preliminary data.</text>
</comment>
<keyword evidence="3 5" id="KW-0745">Spermidine biosynthesis</keyword>
<dbReference type="SUPFAM" id="SSF53335">
    <property type="entry name" value="S-adenosyl-L-methionine-dependent methyltransferases"/>
    <property type="match status" value="1"/>
</dbReference>
<name>A0ABQ6FFP4_9RHOO</name>
<keyword evidence="4 5" id="KW-0620">Polyamine biosynthesis</keyword>
<feature type="binding site" evidence="5">
    <location>
        <position position="168"/>
    </location>
    <ligand>
        <name>S-methyl-5'-thioadenosine</name>
        <dbReference type="ChEBI" id="CHEBI:17509"/>
    </ligand>
</feature>
<dbReference type="RefSeq" id="WP_284188498.1">
    <property type="nucleotide sequence ID" value="NZ_BSPX01000043.1"/>
</dbReference>
<dbReference type="EMBL" id="BSPX01000043">
    <property type="protein sequence ID" value="GLT23285.1"/>
    <property type="molecule type" value="Genomic_DNA"/>
</dbReference>
<gene>
    <name evidence="5 8" type="primary">speE</name>
    <name evidence="8" type="ORF">GCM10007933_27500</name>
</gene>
<dbReference type="InterPro" id="IPR029063">
    <property type="entry name" value="SAM-dependent_MTases_sf"/>
</dbReference>
<proteinExistence type="inferred from homology"/>
<comment type="pathway">
    <text evidence="5">Amine and polyamine biosynthesis; spermidine biosynthesis; spermidine from putrescine: step 1/1.</text>
</comment>
<organism evidence="8 9">
    <name type="scientific">Zoogloea oryzae</name>
    <dbReference type="NCBI Taxonomy" id="310767"/>
    <lineage>
        <taxon>Bacteria</taxon>
        <taxon>Pseudomonadati</taxon>
        <taxon>Pseudomonadota</taxon>
        <taxon>Betaproteobacteria</taxon>
        <taxon>Rhodocyclales</taxon>
        <taxon>Zoogloeaceae</taxon>
        <taxon>Zoogloea</taxon>
    </lineage>
</organism>
<evidence type="ECO:0000256" key="2">
    <source>
        <dbReference type="ARBA" id="ARBA00022679"/>
    </source>
</evidence>
<dbReference type="Gene3D" id="3.40.50.150">
    <property type="entry name" value="Vaccinia Virus protein VP39"/>
    <property type="match status" value="1"/>
</dbReference>
<comment type="function">
    <text evidence="5">Catalyzes the irreversible transfer of a propylamine group from the amino donor S-adenosylmethioninamine (decarboxy-AdoMet) to putrescine (1,4-diaminobutane) to yield spermidine.</text>
</comment>